<dbReference type="Proteomes" id="UP000318927">
    <property type="component" value="Chromosome"/>
</dbReference>
<dbReference type="RefSeq" id="WP_146368603.1">
    <property type="nucleotide sequence ID" value="NZ_CP042295.1"/>
</dbReference>
<protein>
    <submittedName>
        <fullName evidence="1">Uncharacterized protein</fullName>
    </submittedName>
</protein>
<keyword evidence="2" id="KW-1185">Reference proteome</keyword>
<accession>A0A5B8K041</accession>
<dbReference type="AlphaFoldDB" id="A0A5B8K041"/>
<organism evidence="1 2">
    <name type="scientific">Mycoplasma anserisalpingitidis</name>
    <dbReference type="NCBI Taxonomy" id="519450"/>
    <lineage>
        <taxon>Bacteria</taxon>
        <taxon>Bacillati</taxon>
        <taxon>Mycoplasmatota</taxon>
        <taxon>Mollicutes</taxon>
        <taxon>Mycoplasmataceae</taxon>
        <taxon>Mycoplasma</taxon>
    </lineage>
</organism>
<dbReference type="EMBL" id="CP042295">
    <property type="protein sequence ID" value="QDY87028.1"/>
    <property type="molecule type" value="Genomic_DNA"/>
</dbReference>
<gene>
    <name evidence="1" type="ORF">FRW55_02560</name>
</gene>
<dbReference type="KEGG" id="mans:FRW55_02560"/>
<evidence type="ECO:0000313" key="2">
    <source>
        <dbReference type="Proteomes" id="UP000318927"/>
    </source>
</evidence>
<sequence>MKEKTNIESTIELTPNDDDSLFLLEMTQEEFISEMLKGVEDFENGRTLTIQELQEELEKEFQKSNFTK</sequence>
<name>A0A5B8K041_9MOLU</name>
<proteinExistence type="predicted"/>
<evidence type="ECO:0000313" key="1">
    <source>
        <dbReference type="EMBL" id="QDY87028.1"/>
    </source>
</evidence>
<reference evidence="1 2" key="1">
    <citation type="journal article" date="2019" name="Microbiol. Resour. Announc.">
        <title>Complete Genome Sequences of Three Mycoplasma anserisalpingitis (Mycoplasma sp. 1220) Strains.</title>
        <authorList>
            <person name="Grozner D."/>
            <person name="Forro B."/>
            <person name="Kovacs A.B."/>
            <person name="Marton S."/>
            <person name="Banyai K."/>
            <person name="Kreizinger Z."/>
            <person name="Sulyok K.M."/>
            <person name="Gyuranecz M."/>
        </authorList>
    </citation>
    <scope>NUCLEOTIDE SEQUENCE [LARGE SCALE GENOMIC DNA]</scope>
    <source>
        <strain evidence="1 2">ATCC:BAA-2147</strain>
    </source>
</reference>